<dbReference type="GO" id="GO:0044231">
    <property type="term" value="C:host cell presynaptic membrane"/>
    <property type="evidence" value="ECO:0007669"/>
    <property type="project" value="UniProtKB-KW"/>
</dbReference>
<evidence type="ECO:0000256" key="2">
    <source>
        <dbReference type="ARBA" id="ARBA00022483"/>
    </source>
</evidence>
<dbReference type="OrthoDB" id="10021675at2759"/>
<protein>
    <submittedName>
        <fullName evidence="8">Uncharacterized protein</fullName>
    </submittedName>
</protein>
<proteinExistence type="predicted"/>
<dbReference type="InterPro" id="IPR002110">
    <property type="entry name" value="Ankyrin_rpt"/>
</dbReference>
<dbReference type="PANTHER" id="PTHR24139:SF34">
    <property type="entry name" value="85_88 KDA CALCIUM-INDEPENDENT PHOSPHOLIPASE A2"/>
    <property type="match status" value="1"/>
</dbReference>
<organism evidence="8 9">
    <name type="scientific">Euroglyphus maynei</name>
    <name type="common">Mayne's house dust mite</name>
    <dbReference type="NCBI Taxonomy" id="6958"/>
    <lineage>
        <taxon>Eukaryota</taxon>
        <taxon>Metazoa</taxon>
        <taxon>Ecdysozoa</taxon>
        <taxon>Arthropoda</taxon>
        <taxon>Chelicerata</taxon>
        <taxon>Arachnida</taxon>
        <taxon>Acari</taxon>
        <taxon>Acariformes</taxon>
        <taxon>Sarcoptiformes</taxon>
        <taxon>Astigmata</taxon>
        <taxon>Psoroptidia</taxon>
        <taxon>Analgoidea</taxon>
        <taxon>Pyroglyphidae</taxon>
        <taxon>Pyroglyphinae</taxon>
        <taxon>Euroglyphus</taxon>
    </lineage>
</organism>
<evidence type="ECO:0000256" key="6">
    <source>
        <dbReference type="ARBA" id="ARBA00023298"/>
    </source>
</evidence>
<keyword evidence="7" id="KW-0040">ANK repeat</keyword>
<dbReference type="InterPro" id="IPR036770">
    <property type="entry name" value="Ankyrin_rpt-contain_sf"/>
</dbReference>
<evidence type="ECO:0000256" key="7">
    <source>
        <dbReference type="PROSITE-ProRule" id="PRU00023"/>
    </source>
</evidence>
<evidence type="ECO:0000256" key="5">
    <source>
        <dbReference type="ARBA" id="ARBA00023028"/>
    </source>
</evidence>
<dbReference type="PROSITE" id="PS50297">
    <property type="entry name" value="ANK_REP_REGION"/>
    <property type="match status" value="3"/>
</dbReference>
<dbReference type="PROSITE" id="PS50088">
    <property type="entry name" value="ANK_REPEAT"/>
    <property type="match status" value="3"/>
</dbReference>
<feature type="repeat" description="ANK" evidence="7">
    <location>
        <begin position="211"/>
        <end position="243"/>
    </location>
</feature>
<keyword evidence="5" id="KW-0800">Toxin</keyword>
<comment type="subcellular location">
    <subcellularLocation>
        <location evidence="1">Target cell membrane</location>
    </subcellularLocation>
</comment>
<dbReference type="GO" id="GO:0047499">
    <property type="term" value="F:calcium-independent phospholipase A2 activity"/>
    <property type="evidence" value="ECO:0007669"/>
    <property type="project" value="InterPro"/>
</dbReference>
<evidence type="ECO:0000256" key="1">
    <source>
        <dbReference type="ARBA" id="ARBA00004175"/>
    </source>
</evidence>
<comment type="caution">
    <text evidence="8">The sequence shown here is derived from an EMBL/GenBank/DDBJ whole genome shotgun (WGS) entry which is preliminary data.</text>
</comment>
<keyword evidence="9" id="KW-1185">Reference proteome</keyword>
<sequence length="337" mass="37483">MNLLINSIDYNGHTPLTLSLKLKRSKIAMEILSNVTMSTASLIIKDNDNNNLFHWAALNDANICEKLCQLIGEQSIIQDLINQKNRQNETPMHIACNENNAECIKVLLKNGANINSASNRNDYNHHYVHSEMNQEFINKLDVNDKIKNGGTPLHWCENADIIDLLAENGCDLSAKDFNGNTALHIMIAKSDLNCTLSLLSNGADVNAIGSDGNSPLHLAVKIDNPTIVQALIVFGAKVNIINSNNHHSARHLAATSNLPDSSRKKIVFILHSLGAIRCDYKKSDCNEYCSPCDTDDGFYNDNPLQRNNPIMDELLWKNLNRNINERRSNKLLCLDGG</sequence>
<feature type="non-terminal residue" evidence="8">
    <location>
        <position position="337"/>
    </location>
</feature>
<keyword evidence="3" id="KW-1052">Target cell membrane</keyword>
<dbReference type="InterPro" id="IPR047148">
    <property type="entry name" value="PLPL9"/>
</dbReference>
<dbReference type="SMART" id="SM00248">
    <property type="entry name" value="ANK"/>
    <property type="match status" value="7"/>
</dbReference>
<feature type="repeat" description="ANK" evidence="7">
    <location>
        <begin position="178"/>
        <end position="210"/>
    </location>
</feature>
<evidence type="ECO:0000256" key="4">
    <source>
        <dbReference type="ARBA" id="ARBA00022801"/>
    </source>
</evidence>
<evidence type="ECO:0000313" key="9">
    <source>
        <dbReference type="Proteomes" id="UP000194236"/>
    </source>
</evidence>
<dbReference type="PANTHER" id="PTHR24139">
    <property type="entry name" value="CALCIUM-INDEPENDENT PHOSPHOLIPASE A2"/>
    <property type="match status" value="1"/>
</dbReference>
<gene>
    <name evidence="8" type="ORF">BLA29_007085</name>
</gene>
<dbReference type="GO" id="GO:2000304">
    <property type="term" value="P:positive regulation of ceramide biosynthetic process"/>
    <property type="evidence" value="ECO:0007669"/>
    <property type="project" value="TreeGrafter"/>
</dbReference>
<reference evidence="8 9" key="1">
    <citation type="submission" date="2017-03" db="EMBL/GenBank/DDBJ databases">
        <title>Genome Survey of Euroglyphus maynei.</title>
        <authorList>
            <person name="Arlian L.G."/>
            <person name="Morgan M.S."/>
            <person name="Rider S.D."/>
        </authorList>
    </citation>
    <scope>NUCLEOTIDE SEQUENCE [LARGE SCALE GENOMIC DNA]</scope>
    <source>
        <strain evidence="8">Arlian Lab</strain>
        <tissue evidence="8">Whole body</tissue>
    </source>
</reference>
<dbReference type="Gene3D" id="1.25.40.20">
    <property type="entry name" value="Ankyrin repeat-containing domain"/>
    <property type="match status" value="3"/>
</dbReference>
<keyword evidence="5" id="KW-0638">Presynaptic neurotoxin</keyword>
<keyword evidence="6" id="KW-0472">Membrane</keyword>
<name>A0A1Y3BQC0_EURMA</name>
<dbReference type="GO" id="GO:0006887">
    <property type="term" value="P:exocytosis"/>
    <property type="evidence" value="ECO:0007669"/>
    <property type="project" value="UniProtKB-KW"/>
</dbReference>
<keyword evidence="2" id="KW-0268">Exocytosis</keyword>
<keyword evidence="4" id="KW-0378">Hydrolase</keyword>
<dbReference type="GO" id="GO:0005739">
    <property type="term" value="C:mitochondrion"/>
    <property type="evidence" value="ECO:0007669"/>
    <property type="project" value="TreeGrafter"/>
</dbReference>
<evidence type="ECO:0000313" key="8">
    <source>
        <dbReference type="EMBL" id="OTF83170.1"/>
    </source>
</evidence>
<keyword evidence="5" id="KW-0528">Neurotoxin</keyword>
<dbReference type="GO" id="GO:0044218">
    <property type="term" value="C:other organism cell membrane"/>
    <property type="evidence" value="ECO:0007669"/>
    <property type="project" value="UniProtKB-KW"/>
</dbReference>
<dbReference type="AlphaFoldDB" id="A0A1Y3BQC0"/>
<feature type="repeat" description="ANK" evidence="7">
    <location>
        <begin position="87"/>
        <end position="119"/>
    </location>
</feature>
<evidence type="ECO:0000256" key="3">
    <source>
        <dbReference type="ARBA" id="ARBA00022537"/>
    </source>
</evidence>
<dbReference type="Pfam" id="PF12796">
    <property type="entry name" value="Ank_2"/>
    <property type="match status" value="2"/>
</dbReference>
<dbReference type="Proteomes" id="UP000194236">
    <property type="component" value="Unassembled WGS sequence"/>
</dbReference>
<dbReference type="SUPFAM" id="SSF48403">
    <property type="entry name" value="Ankyrin repeat"/>
    <property type="match status" value="1"/>
</dbReference>
<dbReference type="EMBL" id="MUJZ01004799">
    <property type="protein sequence ID" value="OTF83170.1"/>
    <property type="molecule type" value="Genomic_DNA"/>
</dbReference>
<keyword evidence="6" id="KW-1053">Target membrane</keyword>
<dbReference type="GO" id="GO:0052816">
    <property type="term" value="F:long-chain fatty acyl-CoA hydrolase activity"/>
    <property type="evidence" value="ECO:0007669"/>
    <property type="project" value="TreeGrafter"/>
</dbReference>
<accession>A0A1Y3BQC0</accession>